<evidence type="ECO:0000313" key="1">
    <source>
        <dbReference type="EMBL" id="KKL76652.1"/>
    </source>
</evidence>
<proteinExistence type="predicted"/>
<dbReference type="AlphaFoldDB" id="A0A0F9HND1"/>
<dbReference type="EMBL" id="LAZR01023978">
    <property type="protein sequence ID" value="KKL76652.1"/>
    <property type="molecule type" value="Genomic_DNA"/>
</dbReference>
<accession>A0A0F9HND1</accession>
<gene>
    <name evidence="1" type="ORF">LCGC14_2042750</name>
</gene>
<comment type="caution">
    <text evidence="1">The sequence shown here is derived from an EMBL/GenBank/DDBJ whole genome shotgun (WGS) entry which is preliminary data.</text>
</comment>
<protein>
    <submittedName>
        <fullName evidence="1">Uncharacterized protein</fullName>
    </submittedName>
</protein>
<name>A0A0F9HND1_9ZZZZ</name>
<sequence>MAGKPDIIEVKDGRLHIDVALAENPKASASGKSHVHFSTHGNQPLEDGYVVGINLYKKS</sequence>
<reference evidence="1" key="1">
    <citation type="journal article" date="2015" name="Nature">
        <title>Complex archaea that bridge the gap between prokaryotes and eukaryotes.</title>
        <authorList>
            <person name="Spang A."/>
            <person name="Saw J.H."/>
            <person name="Jorgensen S.L."/>
            <person name="Zaremba-Niedzwiedzka K."/>
            <person name="Martijn J."/>
            <person name="Lind A.E."/>
            <person name="van Eijk R."/>
            <person name="Schleper C."/>
            <person name="Guy L."/>
            <person name="Ettema T.J."/>
        </authorList>
    </citation>
    <scope>NUCLEOTIDE SEQUENCE</scope>
</reference>
<organism evidence="1">
    <name type="scientific">marine sediment metagenome</name>
    <dbReference type="NCBI Taxonomy" id="412755"/>
    <lineage>
        <taxon>unclassified sequences</taxon>
        <taxon>metagenomes</taxon>
        <taxon>ecological metagenomes</taxon>
    </lineage>
</organism>